<protein>
    <recommendedName>
        <fullName evidence="10">HSF-type DNA-binding domain-containing protein</fullName>
    </recommendedName>
</protein>
<evidence type="ECO:0000256" key="5">
    <source>
        <dbReference type="ARBA" id="ARBA00023016"/>
    </source>
</evidence>
<comment type="subunit">
    <text evidence="2">Homotrimer.</text>
</comment>
<evidence type="ECO:0000256" key="6">
    <source>
        <dbReference type="ARBA" id="ARBA00023125"/>
    </source>
</evidence>
<evidence type="ECO:0000313" key="11">
    <source>
        <dbReference type="EMBL" id="KAE8656012.1"/>
    </source>
</evidence>
<evidence type="ECO:0000256" key="7">
    <source>
        <dbReference type="ARBA" id="ARBA00023163"/>
    </source>
</evidence>
<dbReference type="GO" id="GO:0003700">
    <property type="term" value="F:DNA-binding transcription factor activity"/>
    <property type="evidence" value="ECO:0007669"/>
    <property type="project" value="InterPro"/>
</dbReference>
<dbReference type="GO" id="GO:0006357">
    <property type="term" value="P:regulation of transcription by RNA polymerase II"/>
    <property type="evidence" value="ECO:0007669"/>
    <property type="project" value="TreeGrafter"/>
</dbReference>
<dbReference type="AlphaFoldDB" id="A0A6A2WCR1"/>
<organism evidence="11 12">
    <name type="scientific">Hibiscus syriacus</name>
    <name type="common">Rose of Sharon</name>
    <dbReference type="NCBI Taxonomy" id="106335"/>
    <lineage>
        <taxon>Eukaryota</taxon>
        <taxon>Viridiplantae</taxon>
        <taxon>Streptophyta</taxon>
        <taxon>Embryophyta</taxon>
        <taxon>Tracheophyta</taxon>
        <taxon>Spermatophyta</taxon>
        <taxon>Magnoliopsida</taxon>
        <taxon>eudicotyledons</taxon>
        <taxon>Gunneridae</taxon>
        <taxon>Pentapetalae</taxon>
        <taxon>rosids</taxon>
        <taxon>malvids</taxon>
        <taxon>Malvales</taxon>
        <taxon>Malvaceae</taxon>
        <taxon>Malvoideae</taxon>
        <taxon>Hibiscus</taxon>
    </lineage>
</organism>
<keyword evidence="6" id="KW-0238">DNA-binding</keyword>
<dbReference type="GO" id="GO:0005634">
    <property type="term" value="C:nucleus"/>
    <property type="evidence" value="ECO:0007669"/>
    <property type="project" value="UniProtKB-SubCell"/>
</dbReference>
<dbReference type="SMART" id="SM00415">
    <property type="entry name" value="HSF"/>
    <property type="match status" value="1"/>
</dbReference>
<evidence type="ECO:0000256" key="3">
    <source>
        <dbReference type="ARBA" id="ARBA00022553"/>
    </source>
</evidence>
<keyword evidence="4" id="KW-0805">Transcription regulation</keyword>
<dbReference type="InterPro" id="IPR036390">
    <property type="entry name" value="WH_DNA-bd_sf"/>
</dbReference>
<proteinExistence type="inferred from homology"/>
<dbReference type="Gene3D" id="1.10.10.10">
    <property type="entry name" value="Winged helix-like DNA-binding domain superfamily/Winged helix DNA-binding domain"/>
    <property type="match status" value="1"/>
</dbReference>
<evidence type="ECO:0000313" key="12">
    <source>
        <dbReference type="Proteomes" id="UP000436088"/>
    </source>
</evidence>
<evidence type="ECO:0000256" key="4">
    <source>
        <dbReference type="ARBA" id="ARBA00023015"/>
    </source>
</evidence>
<name>A0A6A2WCR1_HIBSY</name>
<keyword evidence="8" id="KW-0539">Nucleus</keyword>
<dbReference type="SUPFAM" id="SSF46785">
    <property type="entry name" value="Winged helix' DNA-binding domain"/>
    <property type="match status" value="1"/>
</dbReference>
<keyword evidence="3" id="KW-0597">Phosphoprotein</keyword>
<comment type="caution">
    <text evidence="11">The sequence shown here is derived from an EMBL/GenBank/DDBJ whole genome shotgun (WGS) entry which is preliminary data.</text>
</comment>
<dbReference type="PRINTS" id="PR00056">
    <property type="entry name" value="HSFDOMAIN"/>
</dbReference>
<evidence type="ECO:0000256" key="8">
    <source>
        <dbReference type="ARBA" id="ARBA00023242"/>
    </source>
</evidence>
<reference evidence="11" key="1">
    <citation type="submission" date="2019-09" db="EMBL/GenBank/DDBJ databases">
        <title>Draft genome information of white flower Hibiscus syriacus.</title>
        <authorList>
            <person name="Kim Y.-M."/>
        </authorList>
    </citation>
    <scope>NUCLEOTIDE SEQUENCE [LARGE SCALE GENOMIC DNA]</scope>
    <source>
        <strain evidence="11">YM2019G1</strain>
    </source>
</reference>
<evidence type="ECO:0000259" key="10">
    <source>
        <dbReference type="SMART" id="SM00415"/>
    </source>
</evidence>
<accession>A0A6A2WCR1</accession>
<dbReference type="GO" id="GO:0000978">
    <property type="term" value="F:RNA polymerase II cis-regulatory region sequence-specific DNA binding"/>
    <property type="evidence" value="ECO:0007669"/>
    <property type="project" value="TreeGrafter"/>
</dbReference>
<evidence type="ECO:0000256" key="9">
    <source>
        <dbReference type="RuleBase" id="RU004020"/>
    </source>
</evidence>
<dbReference type="InterPro" id="IPR000232">
    <property type="entry name" value="HSF_DNA-bd"/>
</dbReference>
<feature type="domain" description="HSF-type DNA-binding" evidence="10">
    <location>
        <begin position="6"/>
        <end position="141"/>
    </location>
</feature>
<gene>
    <name evidence="11" type="ORF">F3Y22_tig00117012pilonHSYRG00331</name>
</gene>
<dbReference type="Pfam" id="PF00447">
    <property type="entry name" value="HSF_DNA-bind"/>
    <property type="match status" value="1"/>
</dbReference>
<dbReference type="PANTHER" id="PTHR10015:SF329">
    <property type="entry name" value="HEAT STRESS TRANSCRIPTION FACTOR B-1"/>
    <property type="match status" value="1"/>
</dbReference>
<dbReference type="Proteomes" id="UP000436088">
    <property type="component" value="Unassembled WGS sequence"/>
</dbReference>
<dbReference type="PANTHER" id="PTHR10015">
    <property type="entry name" value="HEAT SHOCK TRANSCRIPTION FACTOR"/>
    <property type="match status" value="1"/>
</dbReference>
<dbReference type="InterPro" id="IPR036388">
    <property type="entry name" value="WH-like_DNA-bd_sf"/>
</dbReference>
<comment type="subcellular location">
    <subcellularLocation>
        <location evidence="1">Nucleus</location>
    </subcellularLocation>
</comment>
<evidence type="ECO:0000256" key="2">
    <source>
        <dbReference type="ARBA" id="ARBA00011233"/>
    </source>
</evidence>
<keyword evidence="7" id="KW-0804">Transcription</keyword>
<sequence>MAQRSVPAPFLMKAYQLVDDPITDDVISWNENGTSFVVWKTSDFAKDLLPNYFKHNFSSFVRQLNTYEGQIPNELNVPADSIFQISKVKEYVKQGELFIGEKLFYGDHFQYSRSPPSSRLEDARKAIKRADRIRIQGNEVRVFMVRFKPRDSFWRKKVSGPNPIVAKSRVEVDSRSEAPIVGFVDQDKLLTLRDSLVDEESRDFTLNHQIGALLSCFDKVEVWSENIQCRSRRAWLSCKGIPPFAWSHSTFRNIAGGRTGRRHAVPDVSNAEGGSLFPVAVGACVDSCLDDFRAHTFVPPRLRNGNDVRDFICQLSGSFNAFPMFRMLKVLSGSFNALENGSGTIMGANSGLCAAFQGNLIDVSKLVRYGEHMDDEVERCGVLEGSTHGLVSMGRFEFDSQTKHFGEPAQGLLCQLNGSNYIMEAVSGAQVGAVGNVCAALEGLEHVEQLESAVGPSNKALVDSNGRLGSKGKLSPRQSKVLCLKPSESPINKMMSKSNSRKQAKFGSLLDIQEKALSKAEKNKRDRALKRFKLLKADLNFTELSGTSLSDSVLKKRWDVYVNKEESLPLSKNLGG</sequence>
<comment type="similarity">
    <text evidence="9">Belongs to the HSF family.</text>
</comment>
<dbReference type="EMBL" id="VEPZ02001773">
    <property type="protein sequence ID" value="KAE8656012.1"/>
    <property type="molecule type" value="Genomic_DNA"/>
</dbReference>
<keyword evidence="12" id="KW-1185">Reference proteome</keyword>
<keyword evidence="5" id="KW-0346">Stress response</keyword>
<evidence type="ECO:0000256" key="1">
    <source>
        <dbReference type="ARBA" id="ARBA00004123"/>
    </source>
</evidence>
<dbReference type="FunFam" id="1.10.10.10:FF:000037">
    <property type="entry name" value="Heat stress transcription factor B-4"/>
    <property type="match status" value="1"/>
</dbReference>